<evidence type="ECO:0000313" key="3">
    <source>
        <dbReference type="Proteomes" id="UP001153404"/>
    </source>
</evidence>
<dbReference type="InterPro" id="IPR046885">
    <property type="entry name" value="MnmA-like_C"/>
</dbReference>
<keyword evidence="3" id="KW-1185">Reference proteome</keyword>
<dbReference type="AlphaFoldDB" id="A0A9X4QUS8"/>
<gene>
    <name evidence="2" type="ORF">OMP40_23710</name>
</gene>
<protein>
    <recommendedName>
        <fullName evidence="1">tRNA-specific 2-thiouridylase MnmA-like C-terminal domain-containing protein</fullName>
    </recommendedName>
</protein>
<dbReference type="Proteomes" id="UP001153404">
    <property type="component" value="Unassembled WGS sequence"/>
</dbReference>
<accession>A0A9X4QUS8</accession>
<proteinExistence type="predicted"/>
<comment type="caution">
    <text evidence="2">The sequence shown here is derived from an EMBL/GenBank/DDBJ whole genome shotgun (WGS) entry which is preliminary data.</text>
</comment>
<organism evidence="2 3">
    <name type="scientific">Cohnella rhizosphaerae</name>
    <dbReference type="NCBI Taxonomy" id="1457232"/>
    <lineage>
        <taxon>Bacteria</taxon>
        <taxon>Bacillati</taxon>
        <taxon>Bacillota</taxon>
        <taxon>Bacilli</taxon>
        <taxon>Bacillales</taxon>
        <taxon>Paenibacillaceae</taxon>
        <taxon>Cohnella</taxon>
    </lineage>
</organism>
<sequence>MTLTPQADGTVEVAFDAPQKAITPGQAVVFYDGETCLGGGTIEVVHKAALPSRS</sequence>
<dbReference type="EMBL" id="JAPDIA010000008">
    <property type="protein sequence ID" value="MDG0812035.1"/>
    <property type="molecule type" value="Genomic_DNA"/>
</dbReference>
<evidence type="ECO:0000259" key="1">
    <source>
        <dbReference type="Pfam" id="PF20258"/>
    </source>
</evidence>
<reference evidence="2" key="1">
    <citation type="submission" date="2022-10" db="EMBL/GenBank/DDBJ databases">
        <title>Comparative genomic analysis of Cohnella hashimotonis sp. nov., isolated from the International Space Station.</title>
        <authorList>
            <person name="Simpson A."/>
            <person name="Venkateswaran K."/>
        </authorList>
    </citation>
    <scope>NUCLEOTIDE SEQUENCE</scope>
    <source>
        <strain evidence="2">DSM 28161</strain>
    </source>
</reference>
<dbReference type="Pfam" id="PF20258">
    <property type="entry name" value="tRNA_Me_trans_C"/>
    <property type="match status" value="1"/>
</dbReference>
<dbReference type="Gene3D" id="2.40.30.10">
    <property type="entry name" value="Translation factors"/>
    <property type="match status" value="1"/>
</dbReference>
<feature type="domain" description="tRNA-specific 2-thiouridylase MnmA-like C-terminal" evidence="1">
    <location>
        <begin position="3"/>
        <end position="42"/>
    </location>
</feature>
<dbReference type="RefSeq" id="WP_277537990.1">
    <property type="nucleotide sequence ID" value="NZ_JAPDIA010000008.1"/>
</dbReference>
<evidence type="ECO:0000313" key="2">
    <source>
        <dbReference type="EMBL" id="MDG0812035.1"/>
    </source>
</evidence>
<name>A0A9X4QUS8_9BACL</name>